<dbReference type="GO" id="GO:0008757">
    <property type="term" value="F:S-adenosylmethionine-dependent methyltransferase activity"/>
    <property type="evidence" value="ECO:0007669"/>
    <property type="project" value="InterPro"/>
</dbReference>
<proteinExistence type="predicted"/>
<feature type="compositionally biased region" description="Basic and acidic residues" evidence="1">
    <location>
        <begin position="233"/>
        <end position="244"/>
    </location>
</feature>
<evidence type="ECO:0000313" key="3">
    <source>
        <dbReference type="EMBL" id="QHT62155.1"/>
    </source>
</evidence>
<dbReference type="SUPFAM" id="SSF53335">
    <property type="entry name" value="S-adenosyl-L-methionine-dependent methyltransferases"/>
    <property type="match status" value="1"/>
</dbReference>
<dbReference type="Pfam" id="PF08241">
    <property type="entry name" value="Methyltransf_11"/>
    <property type="match status" value="1"/>
</dbReference>
<dbReference type="GO" id="GO:0032259">
    <property type="term" value="P:methylation"/>
    <property type="evidence" value="ECO:0007669"/>
    <property type="project" value="UniProtKB-KW"/>
</dbReference>
<evidence type="ECO:0000259" key="2">
    <source>
        <dbReference type="Pfam" id="PF08241"/>
    </source>
</evidence>
<feature type="compositionally biased region" description="Basic and acidic residues" evidence="1">
    <location>
        <begin position="262"/>
        <end position="278"/>
    </location>
</feature>
<name>A0A6C0G6X5_9BACL</name>
<accession>A0A6C0G6X5</accession>
<protein>
    <submittedName>
        <fullName evidence="3">Methyltransferase domain-containing protein</fullName>
    </submittedName>
</protein>
<feature type="region of interest" description="Disordered" evidence="1">
    <location>
        <begin position="202"/>
        <end position="295"/>
    </location>
</feature>
<dbReference type="AlphaFoldDB" id="A0A6C0G6X5"/>
<keyword evidence="3" id="KW-0489">Methyltransferase</keyword>
<dbReference type="RefSeq" id="WP_162358589.1">
    <property type="nucleotide sequence ID" value="NZ_CP048209.1"/>
</dbReference>
<keyword evidence="3" id="KW-0808">Transferase</keyword>
<organism evidence="3 4">
    <name type="scientific">Paenibacillus lycopersici</name>
    <dbReference type="NCBI Taxonomy" id="2704462"/>
    <lineage>
        <taxon>Bacteria</taxon>
        <taxon>Bacillati</taxon>
        <taxon>Bacillota</taxon>
        <taxon>Bacilli</taxon>
        <taxon>Bacillales</taxon>
        <taxon>Paenibacillaceae</taxon>
        <taxon>Paenibacillus</taxon>
    </lineage>
</organism>
<dbReference type="InterPro" id="IPR013216">
    <property type="entry name" value="Methyltransf_11"/>
</dbReference>
<sequence>MQRVDLGCGVNKHRDCIGVDISASVNPDIVHDLNDKLPLEDDAVSFLLASRSLEYASDLHGVMREIYRVCKHKAIVCIVAPHAQAAIHIANPSIRSSFNEYTPYYLTPKKYHQEIVAAAQFSPEFIPREPIEVDFRLLRMEFFYFPLYLSPLYEPSERMSLMEVQMNMVDEILYHFVVVKQPITKEECRRLAAGRLEEPERIKERRLHDGMLTRQSAGNVIESAPDAQDDAEEKTAAEADEAARNKRKGTAGGSRAKTRPAAKQDGKAKPDAKPEPRARAKPAASKANKTMQIKMVEPKPELVRLPSRLVFMYSED</sequence>
<dbReference type="KEGG" id="plyc:GXP70_20675"/>
<dbReference type="InterPro" id="IPR029063">
    <property type="entry name" value="SAM-dependent_MTases_sf"/>
</dbReference>
<feature type="compositionally biased region" description="Basic and acidic residues" evidence="1">
    <location>
        <begin position="202"/>
        <end position="211"/>
    </location>
</feature>
<keyword evidence="4" id="KW-1185">Reference proteome</keyword>
<evidence type="ECO:0000256" key="1">
    <source>
        <dbReference type="SAM" id="MobiDB-lite"/>
    </source>
</evidence>
<dbReference type="Gene3D" id="3.40.50.150">
    <property type="entry name" value="Vaccinia Virus protein VP39"/>
    <property type="match status" value="1"/>
</dbReference>
<gene>
    <name evidence="3" type="ORF">GXP70_20675</name>
</gene>
<reference evidence="3 4" key="1">
    <citation type="submission" date="2020-01" db="EMBL/GenBank/DDBJ databases">
        <title>Paenibacillus sp. nov., isolated from tomato rhizosphere.</title>
        <authorList>
            <person name="Weon H.-Y."/>
            <person name="Lee S.A."/>
        </authorList>
    </citation>
    <scope>NUCLEOTIDE SEQUENCE [LARGE SCALE GENOMIC DNA]</scope>
    <source>
        <strain evidence="3 4">12200R-189</strain>
    </source>
</reference>
<dbReference type="EMBL" id="CP048209">
    <property type="protein sequence ID" value="QHT62155.1"/>
    <property type="molecule type" value="Genomic_DNA"/>
</dbReference>
<feature type="domain" description="Methyltransferase type 11" evidence="2">
    <location>
        <begin position="17"/>
        <end position="77"/>
    </location>
</feature>
<dbReference type="Proteomes" id="UP000476064">
    <property type="component" value="Chromosome"/>
</dbReference>
<evidence type="ECO:0000313" key="4">
    <source>
        <dbReference type="Proteomes" id="UP000476064"/>
    </source>
</evidence>